<protein>
    <submittedName>
        <fullName evidence="2">Uncharacterized protein</fullName>
    </submittedName>
</protein>
<feature type="compositionally biased region" description="Basic and acidic residues" evidence="1">
    <location>
        <begin position="33"/>
        <end position="48"/>
    </location>
</feature>
<proteinExistence type="predicted"/>
<feature type="compositionally biased region" description="Basic residues" evidence="1">
    <location>
        <begin position="10"/>
        <end position="22"/>
    </location>
</feature>
<evidence type="ECO:0000313" key="2">
    <source>
        <dbReference type="EMBL" id="KNC78884.1"/>
    </source>
</evidence>
<reference evidence="2 3" key="1">
    <citation type="submission" date="2011-02" db="EMBL/GenBank/DDBJ databases">
        <title>The Genome Sequence of Sphaeroforma arctica JP610.</title>
        <authorList>
            <consortium name="The Broad Institute Genome Sequencing Platform"/>
            <person name="Russ C."/>
            <person name="Cuomo C."/>
            <person name="Young S.K."/>
            <person name="Zeng Q."/>
            <person name="Gargeya S."/>
            <person name="Alvarado L."/>
            <person name="Berlin A."/>
            <person name="Chapman S.B."/>
            <person name="Chen Z."/>
            <person name="Freedman E."/>
            <person name="Gellesch M."/>
            <person name="Goldberg J."/>
            <person name="Griggs A."/>
            <person name="Gujja S."/>
            <person name="Heilman E."/>
            <person name="Heiman D."/>
            <person name="Howarth C."/>
            <person name="Mehta T."/>
            <person name="Neiman D."/>
            <person name="Pearson M."/>
            <person name="Roberts A."/>
            <person name="Saif S."/>
            <person name="Shea T."/>
            <person name="Shenoy N."/>
            <person name="Sisk P."/>
            <person name="Stolte C."/>
            <person name="Sykes S."/>
            <person name="White J."/>
            <person name="Yandava C."/>
            <person name="Burger G."/>
            <person name="Gray M.W."/>
            <person name="Holland P.W.H."/>
            <person name="King N."/>
            <person name="Lang F.B.F."/>
            <person name="Roger A.J."/>
            <person name="Ruiz-Trillo I."/>
            <person name="Haas B."/>
            <person name="Nusbaum C."/>
            <person name="Birren B."/>
        </authorList>
    </citation>
    <scope>NUCLEOTIDE SEQUENCE [LARGE SCALE GENOMIC DNA]</scope>
    <source>
        <strain evidence="2 3">JP610</strain>
    </source>
</reference>
<keyword evidence="3" id="KW-1185">Reference proteome</keyword>
<dbReference type="AlphaFoldDB" id="A0A0L0FQA2"/>
<feature type="region of interest" description="Disordered" evidence="1">
    <location>
        <begin position="1"/>
        <end position="85"/>
    </location>
</feature>
<evidence type="ECO:0000313" key="3">
    <source>
        <dbReference type="Proteomes" id="UP000054560"/>
    </source>
</evidence>
<organism evidence="2 3">
    <name type="scientific">Sphaeroforma arctica JP610</name>
    <dbReference type="NCBI Taxonomy" id="667725"/>
    <lineage>
        <taxon>Eukaryota</taxon>
        <taxon>Ichthyosporea</taxon>
        <taxon>Ichthyophonida</taxon>
        <taxon>Sphaeroforma</taxon>
    </lineage>
</organism>
<dbReference type="Proteomes" id="UP000054560">
    <property type="component" value="Unassembled WGS sequence"/>
</dbReference>
<dbReference type="EMBL" id="KQ242404">
    <property type="protein sequence ID" value="KNC78884.1"/>
    <property type="molecule type" value="Genomic_DNA"/>
</dbReference>
<dbReference type="RefSeq" id="XP_014152786.1">
    <property type="nucleotide sequence ID" value="XM_014297311.1"/>
</dbReference>
<name>A0A0L0FQA2_9EUKA</name>
<feature type="compositionally biased region" description="Basic and acidic residues" evidence="1">
    <location>
        <begin position="57"/>
        <end position="67"/>
    </location>
</feature>
<dbReference type="GeneID" id="25909204"/>
<gene>
    <name evidence="2" type="ORF">SARC_08700</name>
</gene>
<evidence type="ECO:0000256" key="1">
    <source>
        <dbReference type="SAM" id="MobiDB-lite"/>
    </source>
</evidence>
<accession>A0A0L0FQA2</accession>
<feature type="compositionally biased region" description="Polar residues" evidence="1">
    <location>
        <begin position="68"/>
        <end position="85"/>
    </location>
</feature>
<sequence length="126" mass="13655">MSDKTATGKLKGHSKNGSRRQKGSGGPIASKEVPSELKEKGMNKDGTKRNQGSGRQKGVEAVKKRAQDQSSIMEYQPSTTPSEQTVSIRCPGTIVNVSGGTMLRRQLLMLSPSIQQQDDRLTLVIE</sequence>